<feature type="transmembrane region" description="Helical" evidence="12">
    <location>
        <begin position="362"/>
        <end position="381"/>
    </location>
</feature>
<keyword evidence="10 12" id="KW-0408">Iron</keyword>
<sequence>MILAASTDLARGQTAFSLAFHICFAVFGVGLPWLLLYTERRWIRTGDPVWLALTRRWARAFAVLFAVGAVSGTVLSFEFGLLWPAFMARYGGALGLSFTLEGFAFFIEAIFIGLYLYGWKRLSPRAHWLTMFPIAIAGTLSTLFIITANAWMNVPRGVREVGGRVVSAEPLAPFLSPATPAQVIHMLLAALMCTGGAVAGVYAVGMLRGRRDAYHRRGLRVGLVTVLACAPLQAVVGDWAARVVAAQQPLKLAAMEALYQTRSYAPLTLGGIYDDATGEVRHGIEIPDLLSLMTGWSRDHVVTGLAAVPPEQRPNALLVHLAFDTMVALGTALVGLAVAVAVVAARRRRRGVRPTLPTGRGWLLAASATGPASMIAMLAGWEVTEGGRQPWIVYGRMLVTDAVTHSPGLGWAFGGTLLLYLGLATALVLILRRMAAGGPTYEATPESTSATTSESTSEAAGAVTADALPADVSAADGPPAGRPLAGSTPDGGVAADAVPEAGRGEAVPAEPARSAGAKR</sequence>
<feature type="transmembrane region" description="Helical" evidence="12">
    <location>
        <begin position="409"/>
        <end position="431"/>
    </location>
</feature>
<evidence type="ECO:0000256" key="10">
    <source>
        <dbReference type="ARBA" id="ARBA00023004"/>
    </source>
</evidence>
<evidence type="ECO:0000313" key="15">
    <source>
        <dbReference type="Proteomes" id="UP000035425"/>
    </source>
</evidence>
<feature type="transmembrane region" description="Helical" evidence="12">
    <location>
        <begin position="317"/>
        <end position="342"/>
    </location>
</feature>
<feature type="transmembrane region" description="Helical" evidence="12">
    <location>
        <begin position="95"/>
        <end position="117"/>
    </location>
</feature>
<dbReference type="PANTHER" id="PTHR30365:SF14">
    <property type="entry name" value="CYTOCHROME BD MENAQUINOL OXIDASE SUBUNIT I-RELATED"/>
    <property type="match status" value="1"/>
</dbReference>
<keyword evidence="9 12" id="KW-1133">Transmembrane helix</keyword>
<comment type="similarity">
    <text evidence="2 12">Belongs to the cytochrome ubiquinol oxidase subunit 1 family.</text>
</comment>
<evidence type="ECO:0000256" key="4">
    <source>
        <dbReference type="ARBA" id="ARBA00022475"/>
    </source>
</evidence>
<evidence type="ECO:0000256" key="6">
    <source>
        <dbReference type="ARBA" id="ARBA00022692"/>
    </source>
</evidence>
<evidence type="ECO:0000256" key="9">
    <source>
        <dbReference type="ARBA" id="ARBA00022989"/>
    </source>
</evidence>
<dbReference type="PIRSF" id="PIRSF006446">
    <property type="entry name" value="Cyt_quinol_oxidase_1"/>
    <property type="match status" value="1"/>
</dbReference>
<evidence type="ECO:0000256" key="1">
    <source>
        <dbReference type="ARBA" id="ARBA00004651"/>
    </source>
</evidence>
<name>A0ABR5F3U8_9ACTN</name>
<keyword evidence="7 12" id="KW-0479">Metal-binding</keyword>
<keyword evidence="11 12" id="KW-0472">Membrane</keyword>
<keyword evidence="15" id="KW-1185">Reference proteome</keyword>
<evidence type="ECO:0000256" key="3">
    <source>
        <dbReference type="ARBA" id="ARBA00022448"/>
    </source>
</evidence>
<organism evidence="14 15">
    <name type="scientific">Protofrankia coriariae</name>
    <dbReference type="NCBI Taxonomy" id="1562887"/>
    <lineage>
        <taxon>Bacteria</taxon>
        <taxon>Bacillati</taxon>
        <taxon>Actinomycetota</taxon>
        <taxon>Actinomycetes</taxon>
        <taxon>Frankiales</taxon>
        <taxon>Frankiaceae</taxon>
        <taxon>Protofrankia</taxon>
    </lineage>
</organism>
<feature type="transmembrane region" description="Helical" evidence="12">
    <location>
        <begin position="183"/>
        <end position="207"/>
    </location>
</feature>
<dbReference type="PANTHER" id="PTHR30365">
    <property type="entry name" value="CYTOCHROME D UBIQUINOL OXIDASE"/>
    <property type="match status" value="1"/>
</dbReference>
<evidence type="ECO:0000256" key="5">
    <source>
        <dbReference type="ARBA" id="ARBA00022617"/>
    </source>
</evidence>
<feature type="region of interest" description="Disordered" evidence="13">
    <location>
        <begin position="440"/>
        <end position="519"/>
    </location>
</feature>
<keyword evidence="6 12" id="KW-0812">Transmembrane</keyword>
<feature type="transmembrane region" description="Helical" evidence="12">
    <location>
        <begin position="57"/>
        <end position="83"/>
    </location>
</feature>
<feature type="compositionally biased region" description="Low complexity" evidence="13">
    <location>
        <begin position="442"/>
        <end position="465"/>
    </location>
</feature>
<evidence type="ECO:0000256" key="2">
    <source>
        <dbReference type="ARBA" id="ARBA00009819"/>
    </source>
</evidence>
<evidence type="ECO:0000256" key="11">
    <source>
        <dbReference type="ARBA" id="ARBA00023136"/>
    </source>
</evidence>
<comment type="caution">
    <text evidence="14">The sequence shown here is derived from an EMBL/GenBank/DDBJ whole genome shotgun (WGS) entry which is preliminary data.</text>
</comment>
<dbReference type="RefSeq" id="WP_047223065.1">
    <property type="nucleotide sequence ID" value="NZ_JWIO01000015.1"/>
</dbReference>
<comment type="subcellular location">
    <subcellularLocation>
        <location evidence="1">Cell membrane</location>
        <topology evidence="1">Multi-pass membrane protein</topology>
    </subcellularLocation>
</comment>
<dbReference type="Proteomes" id="UP000035425">
    <property type="component" value="Unassembled WGS sequence"/>
</dbReference>
<protein>
    <submittedName>
        <fullName evidence="14">Cytochrome BD ubiquinol oxidase subunit I</fullName>
    </submittedName>
</protein>
<keyword evidence="4 12" id="KW-1003">Cell membrane</keyword>
<evidence type="ECO:0000313" key="14">
    <source>
        <dbReference type="EMBL" id="KLL11378.1"/>
    </source>
</evidence>
<reference evidence="14 15" key="1">
    <citation type="submission" date="2014-12" db="EMBL/GenBank/DDBJ databases">
        <title>Frankia sp. BMG5.1 draft genome.</title>
        <authorList>
            <person name="Gtari M."/>
            <person name="Ghodhbane-Gtari F."/>
            <person name="Nouioui I."/>
            <person name="Ktari A."/>
            <person name="Hezbri K."/>
            <person name="Mimouni W."/>
            <person name="Sbissi I."/>
            <person name="Ayari A."/>
            <person name="Yamanaka T."/>
            <person name="Normand P."/>
            <person name="Tisa L.S."/>
            <person name="Boudabous A."/>
        </authorList>
    </citation>
    <scope>NUCLEOTIDE SEQUENCE [LARGE SCALE GENOMIC DNA]</scope>
    <source>
        <strain evidence="14 15">BMG5.1</strain>
    </source>
</reference>
<dbReference type="Pfam" id="PF01654">
    <property type="entry name" value="Cyt_bd_oxida_I"/>
    <property type="match status" value="1"/>
</dbReference>
<evidence type="ECO:0000256" key="12">
    <source>
        <dbReference type="PIRNR" id="PIRNR006446"/>
    </source>
</evidence>
<dbReference type="EMBL" id="JWIO01000015">
    <property type="protein sequence ID" value="KLL11378.1"/>
    <property type="molecule type" value="Genomic_DNA"/>
</dbReference>
<evidence type="ECO:0000256" key="13">
    <source>
        <dbReference type="SAM" id="MobiDB-lite"/>
    </source>
</evidence>
<keyword evidence="3 12" id="KW-0813">Transport</keyword>
<evidence type="ECO:0000256" key="7">
    <source>
        <dbReference type="ARBA" id="ARBA00022723"/>
    </source>
</evidence>
<proteinExistence type="inferred from homology"/>
<feature type="transmembrane region" description="Helical" evidence="12">
    <location>
        <begin position="15"/>
        <end position="36"/>
    </location>
</feature>
<evidence type="ECO:0000256" key="8">
    <source>
        <dbReference type="ARBA" id="ARBA00022982"/>
    </source>
</evidence>
<keyword evidence="8 12" id="KW-0249">Electron transport</keyword>
<feature type="transmembrane region" description="Helical" evidence="12">
    <location>
        <begin position="219"/>
        <end position="241"/>
    </location>
</feature>
<keyword evidence="5 12" id="KW-0349">Heme</keyword>
<feature type="transmembrane region" description="Helical" evidence="12">
    <location>
        <begin position="129"/>
        <end position="152"/>
    </location>
</feature>
<dbReference type="InterPro" id="IPR002585">
    <property type="entry name" value="Cyt-d_ubiquinol_oxidase_su_1"/>
</dbReference>
<accession>A0ABR5F3U8</accession>
<gene>
    <name evidence="14" type="ORF">FrCorBMG51_11475</name>
</gene>